<keyword evidence="1" id="KW-0479">Metal-binding</keyword>
<comment type="caution">
    <text evidence="3">The sequence shown here is derived from an EMBL/GenBank/DDBJ whole genome shotgun (WGS) entry which is preliminary data.</text>
</comment>
<keyword evidence="1" id="KW-0862">Zinc</keyword>
<dbReference type="RefSeq" id="WP_044430168.1">
    <property type="nucleotide sequence ID" value="NZ_CP010528.1"/>
</dbReference>
<evidence type="ECO:0000256" key="1">
    <source>
        <dbReference type="PROSITE-ProRule" id="PRU00325"/>
    </source>
</evidence>
<evidence type="ECO:0000259" key="2">
    <source>
        <dbReference type="PROSITE" id="PS50966"/>
    </source>
</evidence>
<protein>
    <recommendedName>
        <fullName evidence="2">SWIM-type domain-containing protein</fullName>
    </recommendedName>
</protein>
<accession>A0A165S7A0</accession>
<feature type="domain" description="SWIM-type" evidence="2">
    <location>
        <begin position="44"/>
        <end position="82"/>
    </location>
</feature>
<proteinExistence type="predicted"/>
<dbReference type="KEGG" id="lpb:SH83_05055"/>
<evidence type="ECO:0000313" key="3">
    <source>
        <dbReference type="EMBL" id="KZU97808.1"/>
    </source>
</evidence>
<dbReference type="AlphaFoldDB" id="A0A165S7A0"/>
<dbReference type="EMBL" id="LUXM01000012">
    <property type="protein sequence ID" value="KZU97808.1"/>
    <property type="molecule type" value="Genomic_DNA"/>
</dbReference>
<reference evidence="3 4" key="1">
    <citation type="submission" date="2016-03" db="EMBL/GenBank/DDBJ databases">
        <title>Comparative genomics of 54 Lactobacillus plantarum strains reveals genomic uncoupling from niche constraints.</title>
        <authorList>
            <person name="Martino M.E."/>
        </authorList>
    </citation>
    <scope>NUCLEOTIDE SEQUENCE [LARGE SCALE GENOMIC DNA]</scope>
    <source>
        <strain evidence="3 4">19.1</strain>
    </source>
</reference>
<dbReference type="PROSITE" id="PS50966">
    <property type="entry name" value="ZF_SWIM"/>
    <property type="match status" value="1"/>
</dbReference>
<organism evidence="3 4">
    <name type="scientific">Lactiplantibacillus plantarum</name>
    <name type="common">Lactobacillus plantarum</name>
    <dbReference type="NCBI Taxonomy" id="1590"/>
    <lineage>
        <taxon>Bacteria</taxon>
        <taxon>Bacillati</taxon>
        <taxon>Bacillota</taxon>
        <taxon>Bacilli</taxon>
        <taxon>Lactobacillales</taxon>
        <taxon>Lactobacillaceae</taxon>
        <taxon>Lactiplantibacillus</taxon>
    </lineage>
</organism>
<dbReference type="InterPro" id="IPR007527">
    <property type="entry name" value="Znf_SWIM"/>
</dbReference>
<dbReference type="PATRIC" id="fig|1590.144.peg.1056"/>
<dbReference type="GO" id="GO:0008270">
    <property type="term" value="F:zinc ion binding"/>
    <property type="evidence" value="ECO:0007669"/>
    <property type="project" value="UniProtKB-KW"/>
</dbReference>
<sequence length="512" mass="59999">MQWQTLFQQQVLTRAFNYYQEGHVRKFSKNRHKLMAVVQGVQDYQVTIFESNGDVSTMICNCPYARSGQHCKHMAAVLYYAENTTSVGSQPKMNSPKNCQVRLFKESDDRDVNEWNSALMQDIRSFTLSQGKLLAHEDMLAVNPCPLFTPLADLPMLFKSCEWLVSTELPRMLVANQQQMAFDILTYTYLKLCYTGVDQTNLIDECARLLSQLLTHANGQIRRLIFRWLFIYSLALPIKYSSQFEWLLFYSDAFSNPWFLNQKLILVDHKISKLQASPHEMQFQVETIVIEWQRYRIHVMKELKLSPSTVQEFCQLNRDDLVVSDYFVENCRAHNDIERAIIYCCTGIQQAAQDDNSTIMYHCYDQLVSLYRDCGLVNEYRHALFEAITKCDALNSNWYIQLREQYSSADWPNVRCQISASIIPQTDFEWDSFQNVFVRPYVLALQRDVKEAATPESQLSIIKQLEYLQKYHGSTGLEAADWLLKNWYRRYPERKVLIDALDERIAQKIEKD</sequence>
<name>A0A165S7A0_LACPN</name>
<evidence type="ECO:0000313" key="4">
    <source>
        <dbReference type="Proteomes" id="UP000076882"/>
    </source>
</evidence>
<dbReference type="Proteomes" id="UP000076882">
    <property type="component" value="Unassembled WGS sequence"/>
</dbReference>
<gene>
    <name evidence="3" type="ORF">Lp19_0492</name>
</gene>
<keyword evidence="1" id="KW-0863">Zinc-finger</keyword>